<organism evidence="2 3">
    <name type="scientific">Mucilaginibacter agri</name>
    <dbReference type="NCBI Taxonomy" id="2695265"/>
    <lineage>
        <taxon>Bacteria</taxon>
        <taxon>Pseudomonadati</taxon>
        <taxon>Bacteroidota</taxon>
        <taxon>Sphingobacteriia</taxon>
        <taxon>Sphingobacteriales</taxon>
        <taxon>Sphingobacteriaceae</taxon>
        <taxon>Mucilaginibacter</taxon>
    </lineage>
</organism>
<dbReference type="RefSeq" id="WP_166587737.1">
    <property type="nucleotide sequence ID" value="NZ_WWEO01000045.1"/>
</dbReference>
<dbReference type="Gene3D" id="3.40.50.20">
    <property type="match status" value="1"/>
</dbReference>
<protein>
    <recommendedName>
        <fullName evidence="1">PylC N-terminal domain-containing protein</fullName>
    </recommendedName>
</protein>
<dbReference type="Pfam" id="PF21360">
    <property type="entry name" value="PylC-like_N"/>
    <property type="match status" value="1"/>
</dbReference>
<dbReference type="EMBL" id="WWEO01000045">
    <property type="protein sequence ID" value="NCD71756.1"/>
    <property type="molecule type" value="Genomic_DNA"/>
</dbReference>
<evidence type="ECO:0000259" key="1">
    <source>
        <dbReference type="Pfam" id="PF21360"/>
    </source>
</evidence>
<feature type="domain" description="PylC N-terminal" evidence="1">
    <location>
        <begin position="15"/>
        <end position="95"/>
    </location>
</feature>
<evidence type="ECO:0000313" key="3">
    <source>
        <dbReference type="Proteomes" id="UP000638732"/>
    </source>
</evidence>
<proteinExistence type="predicted"/>
<dbReference type="InterPro" id="IPR048764">
    <property type="entry name" value="PylC_N"/>
</dbReference>
<gene>
    <name evidence="2" type="ORF">GSY63_20495</name>
</gene>
<reference evidence="2" key="2">
    <citation type="submission" date="2020-10" db="EMBL/GenBank/DDBJ databases">
        <title>Mucilaginibacter sp. nov., isolated from soil.</title>
        <authorList>
            <person name="Jeon C.O."/>
        </authorList>
    </citation>
    <scope>NUCLEOTIDE SEQUENCE</scope>
    <source>
        <strain evidence="2">R11</strain>
    </source>
</reference>
<dbReference type="Proteomes" id="UP000638732">
    <property type="component" value="Unassembled WGS sequence"/>
</dbReference>
<dbReference type="AlphaFoldDB" id="A0A966DVR8"/>
<keyword evidence="3" id="KW-1185">Reference proteome</keyword>
<evidence type="ECO:0000313" key="2">
    <source>
        <dbReference type="EMBL" id="NCD71756.1"/>
    </source>
</evidence>
<sequence>MSILITAASAAKAYQIKGTMGAADVILGDYEALPEVMVNAGKMIRLPNPKNAAYIHEMLALCLDKNITELYPLRNIEMDLLKEAQLLFDEYGININYIADGL</sequence>
<accession>A0A966DVR8</accession>
<name>A0A966DVR8_9SPHI</name>
<comment type="caution">
    <text evidence="2">The sequence shown here is derived from an EMBL/GenBank/DDBJ whole genome shotgun (WGS) entry which is preliminary data.</text>
</comment>
<reference evidence="2" key="1">
    <citation type="submission" date="2020-01" db="EMBL/GenBank/DDBJ databases">
        <authorList>
            <person name="Seo Y.L."/>
        </authorList>
    </citation>
    <scope>NUCLEOTIDE SEQUENCE</scope>
    <source>
        <strain evidence="2">R11</strain>
    </source>
</reference>